<feature type="region of interest" description="Disordered" evidence="7">
    <location>
        <begin position="88"/>
        <end position="339"/>
    </location>
</feature>
<keyword evidence="4" id="KW-0963">Cytoplasm</keyword>
<keyword evidence="10" id="KW-1185">Reference proteome</keyword>
<feature type="compositionally biased region" description="Low complexity" evidence="7">
    <location>
        <begin position="313"/>
        <end position="333"/>
    </location>
</feature>
<dbReference type="GO" id="GO:0005634">
    <property type="term" value="C:nucleus"/>
    <property type="evidence" value="ECO:0007669"/>
    <property type="project" value="UniProtKB-SubCell"/>
</dbReference>
<proteinExistence type="inferred from homology"/>
<feature type="compositionally biased region" description="Polar residues" evidence="7">
    <location>
        <begin position="88"/>
        <end position="117"/>
    </location>
</feature>
<dbReference type="InterPro" id="IPR019167">
    <property type="entry name" value="PAT1_dom"/>
</dbReference>
<dbReference type="Proteomes" id="UP001355207">
    <property type="component" value="Chromosome 10"/>
</dbReference>
<evidence type="ECO:0000256" key="6">
    <source>
        <dbReference type="ARBA" id="ARBA00023242"/>
    </source>
</evidence>
<evidence type="ECO:0000313" key="9">
    <source>
        <dbReference type="EMBL" id="WWC92252.1"/>
    </source>
</evidence>
<dbReference type="InterPro" id="IPR039900">
    <property type="entry name" value="Pat1-like"/>
</dbReference>
<dbReference type="RefSeq" id="XP_066079014.1">
    <property type="nucleotide sequence ID" value="XM_066222917.1"/>
</dbReference>
<evidence type="ECO:0000256" key="5">
    <source>
        <dbReference type="ARBA" id="ARBA00022884"/>
    </source>
</evidence>
<evidence type="ECO:0000256" key="4">
    <source>
        <dbReference type="ARBA" id="ARBA00022490"/>
    </source>
</evidence>
<evidence type="ECO:0000313" key="10">
    <source>
        <dbReference type="Proteomes" id="UP001355207"/>
    </source>
</evidence>
<comment type="similarity">
    <text evidence="3">Belongs to the PAT1 family.</text>
</comment>
<feature type="domain" description="mRNA decay factor PAT1" evidence="8">
    <location>
        <begin position="321"/>
        <end position="856"/>
    </location>
</feature>
<dbReference type="GeneID" id="91097875"/>
<gene>
    <name evidence="9" type="ORF">L201_007206</name>
</gene>
<dbReference type="GO" id="GO:0000932">
    <property type="term" value="C:P-body"/>
    <property type="evidence" value="ECO:0007669"/>
    <property type="project" value="UniProtKB-SubCell"/>
</dbReference>
<reference evidence="9 10" key="1">
    <citation type="submission" date="2024-01" db="EMBL/GenBank/DDBJ databases">
        <title>Comparative genomics of Cryptococcus and Kwoniella reveals pathogenesis evolution and contrasting modes of karyotype evolution via chromosome fusion or intercentromeric recombination.</title>
        <authorList>
            <person name="Coelho M.A."/>
            <person name="David-Palma M."/>
            <person name="Shea T."/>
            <person name="Bowers K."/>
            <person name="McGinley-Smith S."/>
            <person name="Mohammad A.W."/>
            <person name="Gnirke A."/>
            <person name="Yurkov A.M."/>
            <person name="Nowrousian M."/>
            <person name="Sun S."/>
            <person name="Cuomo C.A."/>
            <person name="Heitman J."/>
        </authorList>
    </citation>
    <scope>NUCLEOTIDE SEQUENCE [LARGE SCALE GENOMIC DNA]</scope>
    <source>
        <strain evidence="9 10">CBS 6074</strain>
    </source>
</reference>
<dbReference type="PANTHER" id="PTHR21551">
    <property type="entry name" value="TOPOISOMERASE II-ASSOCIATED PROTEIN PAT1"/>
    <property type="match status" value="1"/>
</dbReference>
<evidence type="ECO:0000256" key="2">
    <source>
        <dbReference type="ARBA" id="ARBA00004201"/>
    </source>
</evidence>
<evidence type="ECO:0000256" key="3">
    <source>
        <dbReference type="ARBA" id="ARBA00009138"/>
    </source>
</evidence>
<accession>A0AAX4K3R5</accession>
<dbReference type="EMBL" id="CP144107">
    <property type="protein sequence ID" value="WWC92252.1"/>
    <property type="molecule type" value="Genomic_DNA"/>
</dbReference>
<comment type="subcellular location">
    <subcellularLocation>
        <location evidence="2">Cytoplasm</location>
        <location evidence="2">P-body</location>
    </subcellularLocation>
    <subcellularLocation>
        <location evidence="1">Nucleus</location>
    </subcellularLocation>
</comment>
<organism evidence="9 10">
    <name type="scientific">Kwoniella dendrophila CBS 6074</name>
    <dbReference type="NCBI Taxonomy" id="1295534"/>
    <lineage>
        <taxon>Eukaryota</taxon>
        <taxon>Fungi</taxon>
        <taxon>Dikarya</taxon>
        <taxon>Basidiomycota</taxon>
        <taxon>Agaricomycotina</taxon>
        <taxon>Tremellomycetes</taxon>
        <taxon>Tremellales</taxon>
        <taxon>Cryptococcaceae</taxon>
        <taxon>Kwoniella</taxon>
    </lineage>
</organism>
<dbReference type="GO" id="GO:0000290">
    <property type="term" value="P:deadenylation-dependent decapping of nuclear-transcribed mRNA"/>
    <property type="evidence" value="ECO:0007669"/>
    <property type="project" value="InterPro"/>
</dbReference>
<dbReference type="PANTHER" id="PTHR21551:SF0">
    <property type="entry name" value="PROTEIN ASSOCIATED WITH TOPO II RELATED-1, ISOFORM A"/>
    <property type="match status" value="1"/>
</dbReference>
<keyword evidence="5" id="KW-0694">RNA-binding</keyword>
<feature type="compositionally biased region" description="Low complexity" evidence="7">
    <location>
        <begin position="136"/>
        <end position="157"/>
    </location>
</feature>
<name>A0AAX4K3R5_9TREE</name>
<dbReference type="GO" id="GO:0003723">
    <property type="term" value="F:RNA binding"/>
    <property type="evidence" value="ECO:0007669"/>
    <property type="project" value="UniProtKB-KW"/>
</dbReference>
<feature type="domain" description="mRNA decay factor PAT1" evidence="8">
    <location>
        <begin position="4"/>
        <end position="235"/>
    </location>
</feature>
<protein>
    <recommendedName>
        <fullName evidence="8">mRNA decay factor PAT1 domain-containing protein</fullName>
    </recommendedName>
</protein>
<dbReference type="GO" id="GO:0033962">
    <property type="term" value="P:P-body assembly"/>
    <property type="evidence" value="ECO:0007669"/>
    <property type="project" value="TreeGrafter"/>
</dbReference>
<evidence type="ECO:0000256" key="1">
    <source>
        <dbReference type="ARBA" id="ARBA00004123"/>
    </source>
</evidence>
<dbReference type="AlphaFoldDB" id="A0AAX4K3R5"/>
<evidence type="ECO:0000259" key="8">
    <source>
        <dbReference type="Pfam" id="PF09770"/>
    </source>
</evidence>
<evidence type="ECO:0000256" key="7">
    <source>
        <dbReference type="SAM" id="MobiDB-lite"/>
    </source>
</evidence>
<sequence>MSGFFGFDTALPERGAQGGAQQFQGFQSNHVDDAFALGGNGGAGEEEDLAVYTWGEGGMGGGGLMEGNDDMNDETFGADLGEISNNFQFSSQPINNAPTQKYGQSTGTGKIASTQSRYKPKPVADPFAFSEDDFYSSRPSTKKTTSTKAPSRPKPSTAQSGSTDHLWNKPAVSSPAWGTAPSSMTKPTPPPSAPYPSQSSNQAPPAPGHIKSLEEIEAEMAQMAMPFTSAAPPSQQQVLSLEEIERQMMEQMEPPRQGTPQQPVPPREATPTQVPGLAGSGYASQQASLDSMFPELGKGALSGGNQSTPGVLPGQLEGQNQQPQPTQQGQQVPRPSPEELARMEQLHKRITSKIESMSKYNNLMGSSDKDFITRIQLSQLATADPYTSDFYAQVFSALKRSRIIAESGQNENDQQTVVQVGAGLGLGVGGPVGNRFGKMGQNTMTKLSTQVKKLVENRAQHQKVTNTAALQGALGRVTRGNAAAPRPVLAIPTSNKPENRPASQLNHQTGVHRAALTKKQVMFALEELYDAILELEQMRRDAPPPTAMEEIEIWHAKCQAKVDIIWRRLMVMEPLDISNPHPFISLVNPVKGQKLFPRLLRHLPHTQSITLLSLLIATYTQLDVVSRAPPPPVADSSLLTKADRLDRAKRENETDNFLQFIIPGVDMIINRCGLGLVAGMLAISAQRSEVWKVASTRPGVALYTALLSKAQSIIRSPVPDPMNPQQNQSVDPAELEQWSKTFTYFLHVLLPHLPELFPSSVAQKAAFGPGAYLLGGDSISEKDGLEMERREAEVWGFVAVLAVNAAEEDQTNLVGALREKILHTVQSARHPTISPQRAELKLRNVNMFLNGLGLDASMIE</sequence>
<dbReference type="Pfam" id="PF09770">
    <property type="entry name" value="PAT1"/>
    <property type="match status" value="2"/>
</dbReference>
<keyword evidence="6" id="KW-0539">Nucleus</keyword>